<proteinExistence type="predicted"/>
<dbReference type="PROSITE" id="PS51682">
    <property type="entry name" value="SAM_OMT_I"/>
    <property type="match status" value="1"/>
</dbReference>
<dbReference type="CDD" id="cd02440">
    <property type="entry name" value="AdoMet_MTases"/>
    <property type="match status" value="1"/>
</dbReference>
<reference evidence="4" key="1">
    <citation type="submission" date="2022-10" db="EMBL/GenBank/DDBJ databases">
        <title>Cytochrome P450 Catalyzes Benzene Ring Formation in the Biosynthesis of Trialkyl-Substituted Aromatic Polyketides.</title>
        <authorList>
            <person name="Zhao E."/>
            <person name="Ge H."/>
        </authorList>
    </citation>
    <scope>NUCLEOTIDE SEQUENCE</scope>
    <source>
        <strain evidence="4">NA0869</strain>
    </source>
</reference>
<keyword evidence="3" id="KW-0949">S-adenosyl-L-methionine</keyword>
<gene>
    <name evidence="4" type="ORF">OGH68_10310</name>
</gene>
<name>A0ABY6I4E5_STRPE</name>
<dbReference type="RefSeq" id="WP_264243078.1">
    <property type="nucleotide sequence ID" value="NZ_CP107567.1"/>
</dbReference>
<dbReference type="EMBL" id="CP107567">
    <property type="protein sequence ID" value="UYQ61848.1"/>
    <property type="molecule type" value="Genomic_DNA"/>
</dbReference>
<dbReference type="Proteomes" id="UP001163878">
    <property type="component" value="Chromosome"/>
</dbReference>
<evidence type="ECO:0000256" key="3">
    <source>
        <dbReference type="ARBA" id="ARBA00022691"/>
    </source>
</evidence>
<sequence>MTNDQWQAVDGYISDLLVPQDEALTEALAASDAAGLPAISVAPNQGKLLHLLARTQGARTALEIGTLGGYSTIWLARALPADGRLISLEYDPAHADVARANIARAGLDKVAEVRTGAALDTLPRIAAEPGAGPFDLVFIDADKRNNPRYVEWALRLTSPGSLIIVDNVVRGGAVVDGSSEDPSIVGTREMFELVAREPRLDATAVQTVGVKGYDGLLVARVIA</sequence>
<evidence type="ECO:0000313" key="4">
    <source>
        <dbReference type="EMBL" id="UYQ61848.1"/>
    </source>
</evidence>
<evidence type="ECO:0000256" key="2">
    <source>
        <dbReference type="ARBA" id="ARBA00022679"/>
    </source>
</evidence>
<dbReference type="InterPro" id="IPR002935">
    <property type="entry name" value="SAM_O-MeTrfase"/>
</dbReference>
<dbReference type="InterPro" id="IPR050362">
    <property type="entry name" value="Cation-dep_OMT"/>
</dbReference>
<evidence type="ECO:0000256" key="1">
    <source>
        <dbReference type="ARBA" id="ARBA00022603"/>
    </source>
</evidence>
<dbReference type="SUPFAM" id="SSF53335">
    <property type="entry name" value="S-adenosyl-L-methionine-dependent methyltransferases"/>
    <property type="match status" value="1"/>
</dbReference>
<dbReference type="InterPro" id="IPR029063">
    <property type="entry name" value="SAM-dependent_MTases_sf"/>
</dbReference>
<dbReference type="PANTHER" id="PTHR10509:SF14">
    <property type="entry name" value="CAFFEOYL-COA O-METHYLTRANSFERASE 3-RELATED"/>
    <property type="match status" value="1"/>
</dbReference>
<keyword evidence="5" id="KW-1185">Reference proteome</keyword>
<keyword evidence="1" id="KW-0489">Methyltransferase</keyword>
<organism evidence="4 5">
    <name type="scientific">Streptomyces peucetius</name>
    <dbReference type="NCBI Taxonomy" id="1950"/>
    <lineage>
        <taxon>Bacteria</taxon>
        <taxon>Bacillati</taxon>
        <taxon>Actinomycetota</taxon>
        <taxon>Actinomycetes</taxon>
        <taxon>Kitasatosporales</taxon>
        <taxon>Streptomycetaceae</taxon>
        <taxon>Streptomyces</taxon>
    </lineage>
</organism>
<dbReference type="PANTHER" id="PTHR10509">
    <property type="entry name" value="O-METHYLTRANSFERASE-RELATED"/>
    <property type="match status" value="1"/>
</dbReference>
<evidence type="ECO:0000313" key="5">
    <source>
        <dbReference type="Proteomes" id="UP001163878"/>
    </source>
</evidence>
<accession>A0ABY6I4E5</accession>
<keyword evidence="2" id="KW-0808">Transferase</keyword>
<dbReference type="Gene3D" id="3.40.50.150">
    <property type="entry name" value="Vaccinia Virus protein VP39"/>
    <property type="match status" value="1"/>
</dbReference>
<protein>
    <submittedName>
        <fullName evidence="4">O-methyltransferase</fullName>
    </submittedName>
</protein>
<dbReference type="Pfam" id="PF01596">
    <property type="entry name" value="Methyltransf_3"/>
    <property type="match status" value="1"/>
</dbReference>